<dbReference type="SMART" id="SM00066">
    <property type="entry name" value="GAL4"/>
    <property type="match status" value="2"/>
</dbReference>
<evidence type="ECO:0000256" key="5">
    <source>
        <dbReference type="ARBA" id="ARBA00023242"/>
    </source>
</evidence>
<dbReference type="InterPro" id="IPR007219">
    <property type="entry name" value="XnlR_reg_dom"/>
</dbReference>
<keyword evidence="9" id="KW-1185">Reference proteome</keyword>
<dbReference type="InterPro" id="IPR050815">
    <property type="entry name" value="TF_fung"/>
</dbReference>
<keyword evidence="4" id="KW-0804">Transcription</keyword>
<gene>
    <name evidence="8" type="ORF">PG991_003620</name>
</gene>
<dbReference type="PROSITE" id="PS50048">
    <property type="entry name" value="ZN2_CY6_FUNGAL_2"/>
    <property type="match status" value="2"/>
</dbReference>
<evidence type="ECO:0000256" key="6">
    <source>
        <dbReference type="SAM" id="MobiDB-lite"/>
    </source>
</evidence>
<protein>
    <submittedName>
        <fullName evidence="8">Zinc finger transcription factor 1</fullName>
    </submittedName>
</protein>
<organism evidence="8 9">
    <name type="scientific">Apiospora marii</name>
    <dbReference type="NCBI Taxonomy" id="335849"/>
    <lineage>
        <taxon>Eukaryota</taxon>
        <taxon>Fungi</taxon>
        <taxon>Dikarya</taxon>
        <taxon>Ascomycota</taxon>
        <taxon>Pezizomycotina</taxon>
        <taxon>Sordariomycetes</taxon>
        <taxon>Xylariomycetidae</taxon>
        <taxon>Amphisphaeriales</taxon>
        <taxon>Apiosporaceae</taxon>
        <taxon>Apiospora</taxon>
    </lineage>
</organism>
<accession>A0ABR1S5P1</accession>
<dbReference type="InterPro" id="IPR001138">
    <property type="entry name" value="Zn2Cys6_DnaBD"/>
</dbReference>
<dbReference type="CDD" id="cd12148">
    <property type="entry name" value="fungal_TF_MHR"/>
    <property type="match status" value="1"/>
</dbReference>
<evidence type="ECO:0000256" key="4">
    <source>
        <dbReference type="ARBA" id="ARBA00023163"/>
    </source>
</evidence>
<keyword evidence="3" id="KW-0805">Transcription regulation</keyword>
<evidence type="ECO:0000256" key="1">
    <source>
        <dbReference type="ARBA" id="ARBA00004123"/>
    </source>
</evidence>
<proteinExistence type="predicted"/>
<dbReference type="PANTHER" id="PTHR47338">
    <property type="entry name" value="ZN(II)2CYS6 TRANSCRIPTION FACTOR (EUROFUNG)-RELATED"/>
    <property type="match status" value="1"/>
</dbReference>
<dbReference type="Proteomes" id="UP001396898">
    <property type="component" value="Unassembled WGS sequence"/>
</dbReference>
<evidence type="ECO:0000313" key="9">
    <source>
        <dbReference type="Proteomes" id="UP001396898"/>
    </source>
</evidence>
<dbReference type="InterPro" id="IPR036864">
    <property type="entry name" value="Zn2-C6_fun-type_DNA-bd_sf"/>
</dbReference>
<feature type="domain" description="Zn(2)-C6 fungal-type" evidence="7">
    <location>
        <begin position="126"/>
        <end position="156"/>
    </location>
</feature>
<evidence type="ECO:0000313" key="8">
    <source>
        <dbReference type="EMBL" id="KAK8026564.1"/>
    </source>
</evidence>
<dbReference type="Pfam" id="PF04082">
    <property type="entry name" value="Fungal_trans"/>
    <property type="match status" value="1"/>
</dbReference>
<feature type="region of interest" description="Disordered" evidence="6">
    <location>
        <begin position="165"/>
        <end position="205"/>
    </location>
</feature>
<comment type="caution">
    <text evidence="8">The sequence shown here is derived from an EMBL/GenBank/DDBJ whole genome shotgun (WGS) entry which is preliminary data.</text>
</comment>
<evidence type="ECO:0000256" key="3">
    <source>
        <dbReference type="ARBA" id="ARBA00023015"/>
    </source>
</evidence>
<keyword evidence="2" id="KW-0479">Metal-binding</keyword>
<dbReference type="EMBL" id="JAQQWI010000007">
    <property type="protein sequence ID" value="KAK8026564.1"/>
    <property type="molecule type" value="Genomic_DNA"/>
</dbReference>
<feature type="region of interest" description="Disordered" evidence="6">
    <location>
        <begin position="1"/>
        <end position="37"/>
    </location>
</feature>
<feature type="compositionally biased region" description="Polar residues" evidence="6">
    <location>
        <begin position="177"/>
        <end position="196"/>
    </location>
</feature>
<feature type="region of interest" description="Disordered" evidence="6">
    <location>
        <begin position="703"/>
        <end position="790"/>
    </location>
</feature>
<dbReference type="SUPFAM" id="SSF57701">
    <property type="entry name" value="Zn2/Cys6 DNA-binding domain"/>
    <property type="match status" value="2"/>
</dbReference>
<evidence type="ECO:0000259" key="7">
    <source>
        <dbReference type="PROSITE" id="PS50048"/>
    </source>
</evidence>
<dbReference type="PROSITE" id="PS00463">
    <property type="entry name" value="ZN2_CY6_FUNGAL_1"/>
    <property type="match status" value="1"/>
</dbReference>
<comment type="subcellular location">
    <subcellularLocation>
        <location evidence="1">Nucleus</location>
    </subcellularLocation>
</comment>
<feature type="compositionally biased region" description="Basic and acidic residues" evidence="6">
    <location>
        <begin position="1"/>
        <end position="12"/>
    </location>
</feature>
<dbReference type="Gene3D" id="4.10.240.10">
    <property type="entry name" value="Zn(2)-C6 fungal-type DNA-binding domain"/>
    <property type="match status" value="2"/>
</dbReference>
<keyword evidence="5" id="KW-0539">Nucleus</keyword>
<dbReference type="Pfam" id="PF00172">
    <property type="entry name" value="Zn_clus"/>
    <property type="match status" value="2"/>
</dbReference>
<dbReference type="PANTHER" id="PTHR47338:SF7">
    <property type="entry name" value="ZN(II)2CYS6 TRANSCRIPTION FACTOR (EUROFUNG)"/>
    <property type="match status" value="1"/>
</dbReference>
<dbReference type="CDD" id="cd00067">
    <property type="entry name" value="GAL4"/>
    <property type="match status" value="2"/>
</dbReference>
<sequence>MKHSSDGRRASENLDASAPTPETAASQLSPVALGKRRRNNPNECCDICRLRKVKCGGRTGDEPCDNCFRLKLACGFAQSTSGSRAQGMREREREPMLLDFHEDYQKITPTGTVTEAGTIRKRAQRACANCHRHKAKCSGDLPACSRCRSSSLTCEYAPSKRRFANVAAPPEPAEPDVSTTSVSVKEQQSPESQTPPTMEIAYDPSPDSQTTLLKRDIILQHMDVYFEAFWYVPCQGILHPATTYRLIEENSLPPYLAAAVVSITATMVTNISQGRLLAAQCNEQVEQYVMRKFGHMDPDLLVLQAFVTTYNWMSGPLSKVWMWTSTAARLARCLGLTHEPEYRPEEGGFARQESLRRAVWQVWIIDRYLSGGFEEHVLLPSSTMQLKLPCNDDVFRQGLPSTEATLHEPNQGDFSLNAAHIRLLNLRTQILSSMKRLSEALQNPQVPSPTSEHFMATVNHLQVLMVRFKDTLPDRVRLSPQSLQDHLNRPDRTSFLTLHLWVAQTYVDLYRFSLPRLADSTAPRYPEDIPWEWLDISQRQATAYAIHQAQFWTFQMHLIRQHSGVSKNLVTADWMIGACAVDCATVLLIARKYEIWKRALKEGSTAPLCLAKPIDDDLLSFLVSSLVSILETLKPFLPRVEAYQRHILAKEKIYLESGTVKESDSQLKSWVPSTKPEDIFSKQYEPAQNGVVEHDARSILQQSRPYPDGANRGSVSQDGSATGGGGVSGGDQPVMPYCLKRALDEPPVPPLSPPGSDETRSLQEMSNVATAPSTSTQQQQRDPGDDDIPSHLIRVDVSNWMKTEEPLISNLDTIAMSNYPALGLNTQFPFPAPTVTGDGVGGLGGGNGGGGAGAAAAASAGQYTMPYVIQDEDWRGLWPQNPQPMS</sequence>
<name>A0ABR1S5P1_9PEZI</name>
<reference evidence="8 9" key="1">
    <citation type="submission" date="2023-01" db="EMBL/GenBank/DDBJ databases">
        <title>Analysis of 21 Apiospora genomes using comparative genomics revels a genus with tremendous synthesis potential of carbohydrate active enzymes and secondary metabolites.</title>
        <authorList>
            <person name="Sorensen T."/>
        </authorList>
    </citation>
    <scope>NUCLEOTIDE SEQUENCE [LARGE SCALE GENOMIC DNA]</scope>
    <source>
        <strain evidence="8 9">CBS 20057</strain>
    </source>
</reference>
<feature type="domain" description="Zn(2)-C6 fungal-type" evidence="7">
    <location>
        <begin position="44"/>
        <end position="76"/>
    </location>
</feature>
<dbReference type="SMART" id="SM00906">
    <property type="entry name" value="Fungal_trans"/>
    <property type="match status" value="1"/>
</dbReference>
<feature type="compositionally biased region" description="Polar residues" evidence="6">
    <location>
        <begin position="762"/>
        <end position="772"/>
    </location>
</feature>
<evidence type="ECO:0000256" key="2">
    <source>
        <dbReference type="ARBA" id="ARBA00022723"/>
    </source>
</evidence>